<keyword evidence="1" id="KW-1133">Transmembrane helix</keyword>
<gene>
    <name evidence="3" type="ORF">B0I08_11227</name>
</gene>
<dbReference type="InterPro" id="IPR050879">
    <property type="entry name" value="Acyltransferase_3"/>
</dbReference>
<comment type="caution">
    <text evidence="3">The sequence shown here is derived from an EMBL/GenBank/DDBJ whole genome shotgun (WGS) entry which is preliminary data.</text>
</comment>
<dbReference type="EMBL" id="PVTL01000012">
    <property type="protein sequence ID" value="PRY64642.1"/>
    <property type="molecule type" value="Genomic_DNA"/>
</dbReference>
<evidence type="ECO:0000256" key="1">
    <source>
        <dbReference type="SAM" id="Phobius"/>
    </source>
</evidence>
<dbReference type="PANTHER" id="PTHR23028">
    <property type="entry name" value="ACETYLTRANSFERASE"/>
    <property type="match status" value="1"/>
</dbReference>
<dbReference type="AlphaFoldDB" id="A0A2T0V395"/>
<feature type="transmembrane region" description="Helical" evidence="1">
    <location>
        <begin position="331"/>
        <end position="347"/>
    </location>
</feature>
<protein>
    <submittedName>
        <fullName evidence="3">Peptidoglycan/LPS O-acetylase OafA/YrhL</fullName>
    </submittedName>
</protein>
<reference evidence="3 4" key="1">
    <citation type="submission" date="2018-03" db="EMBL/GenBank/DDBJ databases">
        <title>Genomic Encyclopedia of Type Strains, Phase III (KMG-III): the genomes of soil and plant-associated and newly described type strains.</title>
        <authorList>
            <person name="Whitman W."/>
        </authorList>
    </citation>
    <scope>NUCLEOTIDE SEQUENCE [LARGE SCALE GENOMIC DNA]</scope>
    <source>
        <strain evidence="3 4">CGMCC 1.12484</strain>
    </source>
</reference>
<sequence length="377" mass="41084">MDRLISLDGLRGVASLVVVFTHIMLTSELFAGVALRGESGPPPYSLQWMITYSPLHLFWDGTAAVAIFFVLSGLVLTLPVLRAGVRGFSWRVYYPKRLLRLYLPVWVAVLFGTVLATVVPRVADGSLGSWLSSRPDPSMVGILKDLALIGGPSDVISPLWTLQWEVLFSLLLPAYIAFVVVLPKWWIAKLLAVICIVGIGAVTGTESVVYMATFAIGCLFAKALRRIAAFVAVLRTWTWVALAAAIATMMSLRWIVLAFDGSEFLLSLARIFVIIGAAGAVLLAAFWPRAVRLLQSPVVTALGLISFSLYLVHEPIVLAICYLFGSQFSWFAAPVSIAAAFAFYKLVERPSHRLSVAVGKTVSRRITVRGITADRTT</sequence>
<dbReference type="GO" id="GO:0016747">
    <property type="term" value="F:acyltransferase activity, transferring groups other than amino-acyl groups"/>
    <property type="evidence" value="ECO:0007669"/>
    <property type="project" value="InterPro"/>
</dbReference>
<evidence type="ECO:0000313" key="3">
    <source>
        <dbReference type="EMBL" id="PRY64642.1"/>
    </source>
</evidence>
<feature type="domain" description="Acyltransferase 3" evidence="2">
    <location>
        <begin position="5"/>
        <end position="341"/>
    </location>
</feature>
<feature type="transmembrane region" description="Helical" evidence="1">
    <location>
        <begin position="101"/>
        <end position="123"/>
    </location>
</feature>
<feature type="transmembrane region" description="Helical" evidence="1">
    <location>
        <begin position="186"/>
        <end position="202"/>
    </location>
</feature>
<feature type="transmembrane region" description="Helical" evidence="1">
    <location>
        <begin position="57"/>
        <end position="81"/>
    </location>
</feature>
<keyword evidence="1" id="KW-0812">Transmembrane</keyword>
<keyword evidence="1" id="KW-0472">Membrane</keyword>
<keyword evidence="4" id="KW-1185">Reference proteome</keyword>
<dbReference type="Proteomes" id="UP000237983">
    <property type="component" value="Unassembled WGS sequence"/>
</dbReference>
<feature type="transmembrane region" description="Helical" evidence="1">
    <location>
        <begin position="12"/>
        <end position="37"/>
    </location>
</feature>
<feature type="transmembrane region" description="Helical" evidence="1">
    <location>
        <begin position="208"/>
        <end position="224"/>
    </location>
</feature>
<evidence type="ECO:0000259" key="2">
    <source>
        <dbReference type="Pfam" id="PF01757"/>
    </source>
</evidence>
<accession>A0A2T0V395</accession>
<dbReference type="InterPro" id="IPR002656">
    <property type="entry name" value="Acyl_transf_3_dom"/>
</dbReference>
<name>A0A2T0V395_9MICO</name>
<feature type="transmembrane region" description="Helical" evidence="1">
    <location>
        <begin position="299"/>
        <end position="325"/>
    </location>
</feature>
<feature type="transmembrane region" description="Helical" evidence="1">
    <location>
        <begin position="236"/>
        <end position="256"/>
    </location>
</feature>
<dbReference type="RefSeq" id="WP_181243468.1">
    <property type="nucleotide sequence ID" value="NZ_PVTL01000012.1"/>
</dbReference>
<feature type="transmembrane region" description="Helical" evidence="1">
    <location>
        <begin position="268"/>
        <end position="287"/>
    </location>
</feature>
<feature type="transmembrane region" description="Helical" evidence="1">
    <location>
        <begin position="162"/>
        <end position="181"/>
    </location>
</feature>
<dbReference type="Pfam" id="PF01757">
    <property type="entry name" value="Acyl_transf_3"/>
    <property type="match status" value="1"/>
</dbReference>
<evidence type="ECO:0000313" key="4">
    <source>
        <dbReference type="Proteomes" id="UP000237983"/>
    </source>
</evidence>
<organism evidence="3 4">
    <name type="scientific">Glaciihabitans tibetensis</name>
    <dbReference type="NCBI Taxonomy" id="1266600"/>
    <lineage>
        <taxon>Bacteria</taxon>
        <taxon>Bacillati</taxon>
        <taxon>Actinomycetota</taxon>
        <taxon>Actinomycetes</taxon>
        <taxon>Micrococcales</taxon>
        <taxon>Microbacteriaceae</taxon>
        <taxon>Glaciihabitans</taxon>
    </lineage>
</organism>
<proteinExistence type="predicted"/>